<dbReference type="SUPFAM" id="SSF52172">
    <property type="entry name" value="CheY-like"/>
    <property type="match status" value="1"/>
</dbReference>
<keyword evidence="1 2" id="KW-0597">Phosphoprotein</keyword>
<dbReference type="SMART" id="SM00448">
    <property type="entry name" value="REC"/>
    <property type="match status" value="1"/>
</dbReference>
<evidence type="ECO:0000259" key="3">
    <source>
        <dbReference type="PROSITE" id="PS50110"/>
    </source>
</evidence>
<dbReference type="Pfam" id="PF00072">
    <property type="entry name" value="Response_reg"/>
    <property type="match status" value="1"/>
</dbReference>
<reference evidence="4" key="1">
    <citation type="submission" date="2021-01" db="EMBL/GenBank/DDBJ databases">
        <title>Whole genome shotgun sequence of Virgisporangium aliadipatigenens NBRC 105644.</title>
        <authorList>
            <person name="Komaki H."/>
            <person name="Tamura T."/>
        </authorList>
    </citation>
    <scope>NUCLEOTIDE SEQUENCE</scope>
    <source>
        <strain evidence="4">NBRC 105644</strain>
    </source>
</reference>
<evidence type="ECO:0000313" key="4">
    <source>
        <dbReference type="EMBL" id="GIJ46139.1"/>
    </source>
</evidence>
<sequence>MNADSGHVAGNVLYIEDNPVNTFLVDRILSARPGVVLDTAPDGRSGLSSAERLQPDLVLLDLELPDINGEQVLAGLRANPATRAIPVIVISANIDPAIQHRMLAGGARFFLTKPYEVTDLLRLVDGALAA</sequence>
<protein>
    <recommendedName>
        <fullName evidence="3">Response regulatory domain-containing protein</fullName>
    </recommendedName>
</protein>
<organism evidence="4 5">
    <name type="scientific">Virgisporangium aliadipatigenens</name>
    <dbReference type="NCBI Taxonomy" id="741659"/>
    <lineage>
        <taxon>Bacteria</taxon>
        <taxon>Bacillati</taxon>
        <taxon>Actinomycetota</taxon>
        <taxon>Actinomycetes</taxon>
        <taxon>Micromonosporales</taxon>
        <taxon>Micromonosporaceae</taxon>
        <taxon>Virgisporangium</taxon>
    </lineage>
</organism>
<proteinExistence type="predicted"/>
<feature type="domain" description="Response regulatory" evidence="3">
    <location>
        <begin position="11"/>
        <end position="128"/>
    </location>
</feature>
<dbReference type="PROSITE" id="PS50110">
    <property type="entry name" value="RESPONSE_REGULATORY"/>
    <property type="match status" value="1"/>
</dbReference>
<dbReference type="InterPro" id="IPR011006">
    <property type="entry name" value="CheY-like_superfamily"/>
</dbReference>
<dbReference type="PANTHER" id="PTHR44591:SF23">
    <property type="entry name" value="CHEY SUBFAMILY"/>
    <property type="match status" value="1"/>
</dbReference>
<dbReference type="Proteomes" id="UP000619260">
    <property type="component" value="Unassembled WGS sequence"/>
</dbReference>
<dbReference type="EMBL" id="BOPF01000009">
    <property type="protein sequence ID" value="GIJ46139.1"/>
    <property type="molecule type" value="Genomic_DNA"/>
</dbReference>
<name>A0A8J3YIU0_9ACTN</name>
<feature type="modified residue" description="4-aspartylphosphate" evidence="2">
    <location>
        <position position="61"/>
    </location>
</feature>
<accession>A0A8J3YIU0</accession>
<gene>
    <name evidence="4" type="ORF">Val02_30250</name>
</gene>
<dbReference type="RefSeq" id="WP_203899667.1">
    <property type="nucleotide sequence ID" value="NZ_BOPF01000009.1"/>
</dbReference>
<keyword evidence="5" id="KW-1185">Reference proteome</keyword>
<evidence type="ECO:0000256" key="1">
    <source>
        <dbReference type="ARBA" id="ARBA00022553"/>
    </source>
</evidence>
<dbReference type="InterPro" id="IPR001789">
    <property type="entry name" value="Sig_transdc_resp-reg_receiver"/>
</dbReference>
<evidence type="ECO:0000313" key="5">
    <source>
        <dbReference type="Proteomes" id="UP000619260"/>
    </source>
</evidence>
<dbReference type="AlphaFoldDB" id="A0A8J3YIU0"/>
<dbReference type="InterPro" id="IPR050595">
    <property type="entry name" value="Bact_response_regulator"/>
</dbReference>
<dbReference type="GO" id="GO:0000160">
    <property type="term" value="P:phosphorelay signal transduction system"/>
    <property type="evidence" value="ECO:0007669"/>
    <property type="project" value="InterPro"/>
</dbReference>
<dbReference type="Gene3D" id="3.40.50.2300">
    <property type="match status" value="1"/>
</dbReference>
<dbReference type="PANTHER" id="PTHR44591">
    <property type="entry name" value="STRESS RESPONSE REGULATOR PROTEIN 1"/>
    <property type="match status" value="1"/>
</dbReference>
<comment type="caution">
    <text evidence="4">The sequence shown here is derived from an EMBL/GenBank/DDBJ whole genome shotgun (WGS) entry which is preliminary data.</text>
</comment>
<evidence type="ECO:0000256" key="2">
    <source>
        <dbReference type="PROSITE-ProRule" id="PRU00169"/>
    </source>
</evidence>